<feature type="transmembrane region" description="Helical" evidence="7">
    <location>
        <begin position="111"/>
        <end position="138"/>
    </location>
</feature>
<comment type="subcellular location">
    <subcellularLocation>
        <location evidence="1">Cell membrane</location>
        <topology evidence="1">Multi-pass membrane protein</topology>
    </subcellularLocation>
    <subcellularLocation>
        <location evidence="6">Membrane</location>
        <topology evidence="6">Multi-pass membrane protein</topology>
    </subcellularLocation>
</comment>
<dbReference type="PANTHER" id="PTHR30625">
    <property type="entry name" value="PROTEIN TOLQ"/>
    <property type="match status" value="1"/>
</dbReference>
<keyword evidence="6" id="KW-0653">Protein transport</keyword>
<dbReference type="AlphaFoldDB" id="A0A6N3A948"/>
<accession>A0A6N3A948</accession>
<feature type="transmembrane region" description="Helical" evidence="7">
    <location>
        <begin position="6"/>
        <end position="33"/>
    </location>
</feature>
<evidence type="ECO:0000256" key="6">
    <source>
        <dbReference type="RuleBase" id="RU004057"/>
    </source>
</evidence>
<evidence type="ECO:0000256" key="1">
    <source>
        <dbReference type="ARBA" id="ARBA00004651"/>
    </source>
</evidence>
<dbReference type="PANTHER" id="PTHR30625:SF11">
    <property type="entry name" value="MOTA_TOLQ_EXBB PROTON CHANNEL DOMAIN-CONTAINING PROTEIN"/>
    <property type="match status" value="1"/>
</dbReference>
<dbReference type="GO" id="GO:0017038">
    <property type="term" value="P:protein import"/>
    <property type="evidence" value="ECO:0007669"/>
    <property type="project" value="TreeGrafter"/>
</dbReference>
<protein>
    <submittedName>
        <fullName evidence="9">Biopolymer transport protein ExbB</fullName>
    </submittedName>
</protein>
<keyword evidence="3 7" id="KW-0812">Transmembrane</keyword>
<gene>
    <name evidence="9" type="primary">exbB_1</name>
    <name evidence="9" type="ORF">VRLFYP33_00654</name>
</gene>
<keyword evidence="2" id="KW-1003">Cell membrane</keyword>
<feature type="domain" description="MotA/TolQ/ExbB proton channel" evidence="8">
    <location>
        <begin position="77"/>
        <end position="189"/>
    </location>
</feature>
<dbReference type="EMBL" id="CACRUX010000022">
    <property type="protein sequence ID" value="VYT86837.1"/>
    <property type="molecule type" value="Genomic_DNA"/>
</dbReference>
<organism evidence="9">
    <name type="scientific">Veillonella ratti</name>
    <dbReference type="NCBI Taxonomy" id="103892"/>
    <lineage>
        <taxon>Bacteria</taxon>
        <taxon>Bacillati</taxon>
        <taxon>Bacillota</taxon>
        <taxon>Negativicutes</taxon>
        <taxon>Veillonellales</taxon>
        <taxon>Veillonellaceae</taxon>
        <taxon>Veillonella</taxon>
    </lineage>
</organism>
<dbReference type="GO" id="GO:0005886">
    <property type="term" value="C:plasma membrane"/>
    <property type="evidence" value="ECO:0007669"/>
    <property type="project" value="UniProtKB-SubCell"/>
</dbReference>
<dbReference type="RefSeq" id="WP_021841312.1">
    <property type="nucleotide sequence ID" value="NZ_CACRUX010000022.1"/>
</dbReference>
<sequence length="204" mass="22361">MEGINYIVNLFVTGGLVMYPLLALSLITVAIGIERWYFFRLNTKGGRGFSHGVYHSAKAGNWREIDELCQQYPLSISRVVHAGCSNRESEQSMKNAFMEQMTFETSSFKRYLDYLSAIVTVAPLLGLLGTVTGMIGTFGVLDNGGGAAAITGGIGEALIATATGLCVAIIAFAIYTYFSHRLDQFVIRSEELCLTMVNAMKKEW</sequence>
<dbReference type="InterPro" id="IPR050790">
    <property type="entry name" value="ExbB/TolQ_transport"/>
</dbReference>
<dbReference type="GeneID" id="91964642"/>
<evidence type="ECO:0000256" key="4">
    <source>
        <dbReference type="ARBA" id="ARBA00022989"/>
    </source>
</evidence>
<comment type="similarity">
    <text evidence="6">Belongs to the exbB/tolQ family.</text>
</comment>
<dbReference type="OrthoDB" id="4045at2"/>
<dbReference type="Pfam" id="PF01618">
    <property type="entry name" value="MotA_ExbB"/>
    <property type="match status" value="1"/>
</dbReference>
<evidence type="ECO:0000259" key="8">
    <source>
        <dbReference type="Pfam" id="PF01618"/>
    </source>
</evidence>
<name>A0A6N3A948_9FIRM</name>
<dbReference type="InterPro" id="IPR002898">
    <property type="entry name" value="MotA_ExbB_proton_chnl"/>
</dbReference>
<evidence type="ECO:0000256" key="2">
    <source>
        <dbReference type="ARBA" id="ARBA00022475"/>
    </source>
</evidence>
<keyword evidence="5 7" id="KW-0472">Membrane</keyword>
<proteinExistence type="inferred from homology"/>
<keyword evidence="6" id="KW-0813">Transport</keyword>
<keyword evidence="4 7" id="KW-1133">Transmembrane helix</keyword>
<evidence type="ECO:0000256" key="5">
    <source>
        <dbReference type="ARBA" id="ARBA00023136"/>
    </source>
</evidence>
<evidence type="ECO:0000313" key="9">
    <source>
        <dbReference type="EMBL" id="VYT86837.1"/>
    </source>
</evidence>
<evidence type="ECO:0000256" key="7">
    <source>
        <dbReference type="SAM" id="Phobius"/>
    </source>
</evidence>
<evidence type="ECO:0000256" key="3">
    <source>
        <dbReference type="ARBA" id="ARBA00022692"/>
    </source>
</evidence>
<reference evidence="9" key="1">
    <citation type="submission" date="2019-11" db="EMBL/GenBank/DDBJ databases">
        <authorList>
            <person name="Feng L."/>
        </authorList>
    </citation>
    <scope>NUCLEOTIDE SEQUENCE</scope>
    <source>
        <strain evidence="9">VrattiLFYP33</strain>
    </source>
</reference>
<feature type="transmembrane region" description="Helical" evidence="7">
    <location>
        <begin position="158"/>
        <end position="178"/>
    </location>
</feature>